<feature type="domain" description="Metallo-beta-lactamase" evidence="5">
    <location>
        <begin position="45"/>
        <end position="260"/>
    </location>
</feature>
<sequence>MESLILPSGPTAVDVGVINTTRMTVPAQHPLAPPDGLSSLTLDMPSYSFVIEHPSGRKLLFDLGLRKDWCNLPPATLGFLEQAGWQVEAKKNVSEVLEDGNISLSDIEAVIWSHHHFDHVRDMTAFPPSTKLIVGPGFKEHYADAFPTNPASSLWETAWKGRELQEVSFYDSPLDVGPSKALDYFGDGSFYLLDSPGHTVGHLAALARVTVDGLSSSSSFVLMGGDTCHFIGQFRPTVYRPLPVEQMPECLHLPAFCPGTIMERLRESPSKPLFRMPEVNAVDISQAQESIEKLQVFDAAENVWVIVAHDQALLDQIEFYPATINDWQQKQYAEKTRWRFWNTLKPHGQGH</sequence>
<dbReference type="CDD" id="cd07730">
    <property type="entry name" value="metallo-hydrolase-like_MBL-fold"/>
    <property type="match status" value="1"/>
</dbReference>
<evidence type="ECO:0000256" key="1">
    <source>
        <dbReference type="ARBA" id="ARBA00007749"/>
    </source>
</evidence>
<dbReference type="GeneID" id="63764482"/>
<organism evidence="6 7">
    <name type="scientific">Aspergillus sydowii CBS 593.65</name>
    <dbReference type="NCBI Taxonomy" id="1036612"/>
    <lineage>
        <taxon>Eukaryota</taxon>
        <taxon>Fungi</taxon>
        <taxon>Dikarya</taxon>
        <taxon>Ascomycota</taxon>
        <taxon>Pezizomycotina</taxon>
        <taxon>Eurotiomycetes</taxon>
        <taxon>Eurotiomycetidae</taxon>
        <taxon>Eurotiales</taxon>
        <taxon>Aspergillaceae</taxon>
        <taxon>Aspergillus</taxon>
        <taxon>Aspergillus subgen. Nidulantes</taxon>
    </lineage>
</organism>
<protein>
    <recommendedName>
        <fullName evidence="5">Metallo-beta-lactamase domain-containing protein</fullName>
    </recommendedName>
</protein>
<dbReference type="EMBL" id="KV878602">
    <property type="protein sequence ID" value="OJJ52361.1"/>
    <property type="molecule type" value="Genomic_DNA"/>
</dbReference>
<dbReference type="InterPro" id="IPR036866">
    <property type="entry name" value="RibonucZ/Hydroxyglut_hydro"/>
</dbReference>
<dbReference type="STRING" id="1036612.A0A1L9SZ58"/>
<dbReference type="RefSeq" id="XP_040696167.1">
    <property type="nucleotide sequence ID" value="XM_040848409.1"/>
</dbReference>
<keyword evidence="2" id="KW-0479">Metal-binding</keyword>
<dbReference type="SMART" id="SM00849">
    <property type="entry name" value="Lactamase_B"/>
    <property type="match status" value="1"/>
</dbReference>
<reference evidence="7" key="1">
    <citation type="journal article" date="2017" name="Genome Biol.">
        <title>Comparative genomics reveals high biological diversity and specific adaptations in the industrially and medically important fungal genus Aspergillus.</title>
        <authorList>
            <person name="de Vries R.P."/>
            <person name="Riley R."/>
            <person name="Wiebenga A."/>
            <person name="Aguilar-Osorio G."/>
            <person name="Amillis S."/>
            <person name="Uchima C.A."/>
            <person name="Anderluh G."/>
            <person name="Asadollahi M."/>
            <person name="Askin M."/>
            <person name="Barry K."/>
            <person name="Battaglia E."/>
            <person name="Bayram O."/>
            <person name="Benocci T."/>
            <person name="Braus-Stromeyer S.A."/>
            <person name="Caldana C."/>
            <person name="Canovas D."/>
            <person name="Cerqueira G.C."/>
            <person name="Chen F."/>
            <person name="Chen W."/>
            <person name="Choi C."/>
            <person name="Clum A."/>
            <person name="Dos Santos R.A."/>
            <person name="Damasio A.R."/>
            <person name="Diallinas G."/>
            <person name="Emri T."/>
            <person name="Fekete E."/>
            <person name="Flipphi M."/>
            <person name="Freyberg S."/>
            <person name="Gallo A."/>
            <person name="Gournas C."/>
            <person name="Habgood R."/>
            <person name="Hainaut M."/>
            <person name="Harispe M.L."/>
            <person name="Henrissat B."/>
            <person name="Hilden K.S."/>
            <person name="Hope R."/>
            <person name="Hossain A."/>
            <person name="Karabika E."/>
            <person name="Karaffa L."/>
            <person name="Karanyi Z."/>
            <person name="Krasevec N."/>
            <person name="Kuo A."/>
            <person name="Kusch H."/>
            <person name="LaButti K."/>
            <person name="Lagendijk E.L."/>
            <person name="Lapidus A."/>
            <person name="Levasseur A."/>
            <person name="Lindquist E."/>
            <person name="Lipzen A."/>
            <person name="Logrieco A.F."/>
            <person name="MacCabe A."/>
            <person name="Maekelae M.R."/>
            <person name="Malavazi I."/>
            <person name="Melin P."/>
            <person name="Meyer V."/>
            <person name="Mielnichuk N."/>
            <person name="Miskei M."/>
            <person name="Molnar A.P."/>
            <person name="Mule G."/>
            <person name="Ngan C.Y."/>
            <person name="Orejas M."/>
            <person name="Orosz E."/>
            <person name="Ouedraogo J.P."/>
            <person name="Overkamp K.M."/>
            <person name="Park H.-S."/>
            <person name="Perrone G."/>
            <person name="Piumi F."/>
            <person name="Punt P.J."/>
            <person name="Ram A.F."/>
            <person name="Ramon A."/>
            <person name="Rauscher S."/>
            <person name="Record E."/>
            <person name="Riano-Pachon D.M."/>
            <person name="Robert V."/>
            <person name="Roehrig J."/>
            <person name="Ruller R."/>
            <person name="Salamov A."/>
            <person name="Salih N.S."/>
            <person name="Samson R.A."/>
            <person name="Sandor E."/>
            <person name="Sanguinetti M."/>
            <person name="Schuetze T."/>
            <person name="Sepcic K."/>
            <person name="Shelest E."/>
            <person name="Sherlock G."/>
            <person name="Sophianopoulou V."/>
            <person name="Squina F.M."/>
            <person name="Sun H."/>
            <person name="Susca A."/>
            <person name="Todd R.B."/>
            <person name="Tsang A."/>
            <person name="Unkles S.E."/>
            <person name="van de Wiele N."/>
            <person name="van Rossen-Uffink D."/>
            <person name="Oliveira J.V."/>
            <person name="Vesth T.C."/>
            <person name="Visser J."/>
            <person name="Yu J.-H."/>
            <person name="Zhou M."/>
            <person name="Andersen M.R."/>
            <person name="Archer D.B."/>
            <person name="Baker S.E."/>
            <person name="Benoit I."/>
            <person name="Brakhage A.A."/>
            <person name="Braus G.H."/>
            <person name="Fischer R."/>
            <person name="Frisvad J.C."/>
            <person name="Goldman G.H."/>
            <person name="Houbraken J."/>
            <person name="Oakley B."/>
            <person name="Pocsi I."/>
            <person name="Scazzocchio C."/>
            <person name="Seiboth B."/>
            <person name="vanKuyk P.A."/>
            <person name="Wortman J."/>
            <person name="Dyer P.S."/>
            <person name="Grigoriev I.V."/>
        </authorList>
    </citation>
    <scope>NUCLEOTIDE SEQUENCE [LARGE SCALE GENOMIC DNA]</scope>
    <source>
        <strain evidence="7">CBS 593.65</strain>
    </source>
</reference>
<evidence type="ECO:0000313" key="7">
    <source>
        <dbReference type="Proteomes" id="UP000184356"/>
    </source>
</evidence>
<accession>A0A1L9SZ58</accession>
<dbReference type="Pfam" id="PF00753">
    <property type="entry name" value="Lactamase_B"/>
    <property type="match status" value="1"/>
</dbReference>
<keyword evidence="7" id="KW-1185">Reference proteome</keyword>
<gene>
    <name evidence="6" type="ORF">ASPSYDRAFT_52000</name>
</gene>
<dbReference type="VEuPathDB" id="FungiDB:ASPSYDRAFT_52000"/>
<evidence type="ECO:0000313" key="6">
    <source>
        <dbReference type="EMBL" id="OJJ52361.1"/>
    </source>
</evidence>
<keyword evidence="3" id="KW-0378">Hydrolase</keyword>
<name>A0A1L9SZ58_9EURO</name>
<comment type="similarity">
    <text evidence="1">Belongs to the metallo-beta-lactamase superfamily.</text>
</comment>
<evidence type="ECO:0000256" key="4">
    <source>
        <dbReference type="ARBA" id="ARBA00022833"/>
    </source>
</evidence>
<dbReference type="AlphaFoldDB" id="A0A1L9SZ58"/>
<dbReference type="SUPFAM" id="SSF56281">
    <property type="entry name" value="Metallo-hydrolase/oxidoreductase"/>
    <property type="match status" value="1"/>
</dbReference>
<evidence type="ECO:0000256" key="3">
    <source>
        <dbReference type="ARBA" id="ARBA00022801"/>
    </source>
</evidence>
<dbReference type="Gene3D" id="3.60.15.10">
    <property type="entry name" value="Ribonuclease Z/Hydroxyacylglutathione hydrolase-like"/>
    <property type="match status" value="1"/>
</dbReference>
<dbReference type="PANTHER" id="PTHR42978:SF5">
    <property type="entry name" value="METALLO-BETA-LACTAMASE DOMAIN-CONTAINING PROTEIN"/>
    <property type="match status" value="1"/>
</dbReference>
<dbReference type="Proteomes" id="UP000184356">
    <property type="component" value="Unassembled WGS sequence"/>
</dbReference>
<dbReference type="OrthoDB" id="10250730at2759"/>
<dbReference type="InterPro" id="IPR051013">
    <property type="entry name" value="MBL_superfamily_lactonases"/>
</dbReference>
<evidence type="ECO:0000256" key="2">
    <source>
        <dbReference type="ARBA" id="ARBA00022723"/>
    </source>
</evidence>
<keyword evidence="4" id="KW-0862">Zinc</keyword>
<dbReference type="GO" id="GO:0016787">
    <property type="term" value="F:hydrolase activity"/>
    <property type="evidence" value="ECO:0007669"/>
    <property type="project" value="UniProtKB-KW"/>
</dbReference>
<proteinExistence type="inferred from homology"/>
<dbReference type="InterPro" id="IPR001279">
    <property type="entry name" value="Metallo-B-lactamas"/>
</dbReference>
<dbReference type="PANTHER" id="PTHR42978">
    <property type="entry name" value="QUORUM-QUENCHING LACTONASE YTNP-RELATED-RELATED"/>
    <property type="match status" value="1"/>
</dbReference>
<evidence type="ECO:0000259" key="5">
    <source>
        <dbReference type="SMART" id="SM00849"/>
    </source>
</evidence>
<dbReference type="GO" id="GO:0046872">
    <property type="term" value="F:metal ion binding"/>
    <property type="evidence" value="ECO:0007669"/>
    <property type="project" value="UniProtKB-KW"/>
</dbReference>